<feature type="region of interest" description="Disordered" evidence="2">
    <location>
        <begin position="89"/>
        <end position="119"/>
    </location>
</feature>
<feature type="coiled-coil region" evidence="1">
    <location>
        <begin position="417"/>
        <end position="444"/>
    </location>
</feature>
<evidence type="ECO:0000256" key="1">
    <source>
        <dbReference type="SAM" id="Coils"/>
    </source>
</evidence>
<dbReference type="Proteomes" id="UP000694924">
    <property type="component" value="Unplaced"/>
</dbReference>
<accession>A0ABM1IRS5</accession>
<dbReference type="RefSeq" id="XP_015182912.1">
    <property type="nucleotide sequence ID" value="XM_015327426.1"/>
</dbReference>
<dbReference type="InterPro" id="IPR030465">
    <property type="entry name" value="CEP131"/>
</dbReference>
<organism evidence="3 4">
    <name type="scientific">Polistes dominula</name>
    <name type="common">European paper wasp</name>
    <name type="synonym">Vespa dominula</name>
    <dbReference type="NCBI Taxonomy" id="743375"/>
    <lineage>
        <taxon>Eukaryota</taxon>
        <taxon>Metazoa</taxon>
        <taxon>Ecdysozoa</taxon>
        <taxon>Arthropoda</taxon>
        <taxon>Hexapoda</taxon>
        <taxon>Insecta</taxon>
        <taxon>Pterygota</taxon>
        <taxon>Neoptera</taxon>
        <taxon>Endopterygota</taxon>
        <taxon>Hymenoptera</taxon>
        <taxon>Apocrita</taxon>
        <taxon>Aculeata</taxon>
        <taxon>Vespoidea</taxon>
        <taxon>Vespidae</taxon>
        <taxon>Polistinae</taxon>
        <taxon>Polistini</taxon>
        <taxon>Polistes</taxon>
    </lineage>
</organism>
<proteinExistence type="predicted"/>
<reference evidence="4" key="1">
    <citation type="submission" date="2025-08" db="UniProtKB">
        <authorList>
            <consortium name="RefSeq"/>
        </authorList>
    </citation>
    <scope>IDENTIFICATION</scope>
    <source>
        <tissue evidence="4">Whole body</tissue>
    </source>
</reference>
<evidence type="ECO:0000313" key="4">
    <source>
        <dbReference type="RefSeq" id="XP_015182912.1"/>
    </source>
</evidence>
<evidence type="ECO:0000313" key="3">
    <source>
        <dbReference type="Proteomes" id="UP000694924"/>
    </source>
</evidence>
<gene>
    <name evidence="4" type="primary">LOC107069817</name>
</gene>
<dbReference type="GeneID" id="107069817"/>
<keyword evidence="3" id="KW-1185">Reference proteome</keyword>
<feature type="coiled-coil region" evidence="1">
    <location>
        <begin position="591"/>
        <end position="632"/>
    </location>
</feature>
<feature type="coiled-coil region" evidence="1">
    <location>
        <begin position="669"/>
        <end position="739"/>
    </location>
</feature>
<feature type="coiled-coil region" evidence="1">
    <location>
        <begin position="245"/>
        <end position="333"/>
    </location>
</feature>
<sequence>MININHPMLNGKPPIKKYPPIRMTTNSNPKEIIKDLYHHNHHIINNNDTVRDIPNDLIDNADNIASETDKCVNDVKLKIRNLDINNSDSNDNLIEPININNNNNNNNSNNNNNNNNNSNGSFEQLCKMINDLEGNIIDKNKGLEVVQEENDEEEVVKGEGNVVPELKDFDLTLITDNPVNEVSSLNMMRYSNQLEPERDRSKDKCGSIGATYDDIMSFLSTLEDGINIRSNSLKNYFTNVYNDELATAKLQLEEKDATIVLLKKELRKEREIACEKLNVENKSHVTKLETQEKKYQTIIKRHQKFMEKLIKEKTDLTDKCNTLARRIKEIELKSEKDLKVCTERHIVELQRAKERFAASEKIKRERWLESRTSKIKEMTVKGLEPELRSMVEQHQLEIQEIRRAHMKELQDTELRVIRRSNQQLEQLRLELTASNDKLLASEKNILWTRYKEKLDEKDTQFRTERIQFVEDLERERKKFNDELIKRDNEKDTIIRQTYTRLQKELKDEMLKHQAEKQTLRESLQKEWTEWLDNYKKQQIIKLEKSESKIRDECLKERDRQIELAIGRIEEDARNMKMVVQQSYESKLRSMKEKYDKELQIATDNVRHHKEELLSLEDKLGKTEDRLKTTEMKLDECVQNLNNKNVLIETLTTERDNAREIARREIEPEKRILEDKIASLYQELMQNNNNKDMLMSQLYSRVKLIITQKVLTIKNLSKELEGVNAKCEHLEQLLDQQRKEYILKTL</sequence>
<feature type="coiled-coil region" evidence="1">
    <location>
        <begin position="469"/>
        <end position="522"/>
    </location>
</feature>
<evidence type="ECO:0000256" key="2">
    <source>
        <dbReference type="SAM" id="MobiDB-lite"/>
    </source>
</evidence>
<name>A0ABM1IRS5_POLDO</name>
<protein>
    <submittedName>
        <fullName evidence="4">Centrosomal protein of 131 kDa</fullName>
    </submittedName>
</protein>
<dbReference type="PANTHER" id="PTHR31540:SF1">
    <property type="entry name" value="CENTROSOMAL PROTEIN OF 131 KDA"/>
    <property type="match status" value="1"/>
</dbReference>
<dbReference type="PANTHER" id="PTHR31540">
    <property type="entry name" value="CENTROSOMAL PROTEIN OF 131 KDA"/>
    <property type="match status" value="1"/>
</dbReference>
<keyword evidence="1" id="KW-0175">Coiled coil</keyword>